<dbReference type="RefSeq" id="WP_311630401.1">
    <property type="nucleotide sequence ID" value="NZ_JAVREN010000012.1"/>
</dbReference>
<feature type="transmembrane region" description="Helical" evidence="1">
    <location>
        <begin position="168"/>
        <end position="190"/>
    </location>
</feature>
<feature type="domain" description="Putative sensor" evidence="2">
    <location>
        <begin position="24"/>
        <end position="200"/>
    </location>
</feature>
<evidence type="ECO:0000259" key="2">
    <source>
        <dbReference type="Pfam" id="PF13796"/>
    </source>
</evidence>
<gene>
    <name evidence="3" type="ORF">RM780_10805</name>
</gene>
<accession>A0ABU2L7H8</accession>
<feature type="transmembrane region" description="Helical" evidence="1">
    <location>
        <begin position="50"/>
        <end position="70"/>
    </location>
</feature>
<keyword evidence="1" id="KW-0812">Transmembrane</keyword>
<dbReference type="EMBL" id="JAVREN010000012">
    <property type="protein sequence ID" value="MDT0307452.1"/>
    <property type="molecule type" value="Genomic_DNA"/>
</dbReference>
<proteinExistence type="predicted"/>
<evidence type="ECO:0000313" key="4">
    <source>
        <dbReference type="Proteomes" id="UP001183388"/>
    </source>
</evidence>
<dbReference type="InterPro" id="IPR025828">
    <property type="entry name" value="Put_sensor_dom"/>
</dbReference>
<dbReference type="Proteomes" id="UP001183388">
    <property type="component" value="Unassembled WGS sequence"/>
</dbReference>
<keyword evidence="1" id="KW-0472">Membrane</keyword>
<feature type="transmembrane region" description="Helical" evidence="1">
    <location>
        <begin position="119"/>
        <end position="141"/>
    </location>
</feature>
<keyword evidence="4" id="KW-1185">Reference proteome</keyword>
<evidence type="ECO:0000313" key="3">
    <source>
        <dbReference type="EMBL" id="MDT0307452.1"/>
    </source>
</evidence>
<dbReference type="Pfam" id="PF13796">
    <property type="entry name" value="Sensor"/>
    <property type="match status" value="1"/>
</dbReference>
<comment type="caution">
    <text evidence="3">The sequence shown here is derived from an EMBL/GenBank/DDBJ whole genome shotgun (WGS) entry which is preliminary data.</text>
</comment>
<sequence>MADVEIGAAGRPGWLRRFGRELAYVLGGLPVAVAAFTVAVTGLSFGLSTLVVWVGLPALAGTLMGARAFAGMELRRLERLAGHRPRAAVRAGGDGLRALRDGWAWRALAHMVVAFPLRVAAFCVALTWTVGGLGSLLYVTWSWSLPRDEGGTGLFDLMTGNPSEAADIAFTTAAGAVLLATSVPVVRALAAADAALTRGLVSGGPRESRPPGFVQT</sequence>
<reference evidence="4" key="1">
    <citation type="submission" date="2023-07" db="EMBL/GenBank/DDBJ databases">
        <title>30 novel species of actinomycetes from the DSMZ collection.</title>
        <authorList>
            <person name="Nouioui I."/>
        </authorList>
    </citation>
    <scope>NUCLEOTIDE SEQUENCE [LARGE SCALE GENOMIC DNA]</scope>
    <source>
        <strain evidence="4">DSM 44917</strain>
    </source>
</reference>
<protein>
    <submittedName>
        <fullName evidence="3">Sensor domain-containing protein</fullName>
    </submittedName>
</protein>
<keyword evidence="1" id="KW-1133">Transmembrane helix</keyword>
<name>A0ABU2L7H8_9ACTN</name>
<evidence type="ECO:0000256" key="1">
    <source>
        <dbReference type="SAM" id="Phobius"/>
    </source>
</evidence>
<feature type="transmembrane region" description="Helical" evidence="1">
    <location>
        <begin position="22"/>
        <end position="44"/>
    </location>
</feature>
<organism evidence="3 4">
    <name type="scientific">Streptomyces boetiae</name>
    <dbReference type="NCBI Taxonomy" id="3075541"/>
    <lineage>
        <taxon>Bacteria</taxon>
        <taxon>Bacillati</taxon>
        <taxon>Actinomycetota</taxon>
        <taxon>Actinomycetes</taxon>
        <taxon>Kitasatosporales</taxon>
        <taxon>Streptomycetaceae</taxon>
        <taxon>Streptomyces</taxon>
    </lineage>
</organism>